<evidence type="ECO:0000313" key="3">
    <source>
        <dbReference type="Proteomes" id="UP000509367"/>
    </source>
</evidence>
<protein>
    <submittedName>
        <fullName evidence="2">Uncharacterized protein</fullName>
    </submittedName>
</protein>
<keyword evidence="1" id="KW-0812">Transmembrane</keyword>
<dbReference type="RefSeq" id="WP_175278117.1">
    <property type="nucleotide sequence ID" value="NZ_CP054836.1"/>
</dbReference>
<evidence type="ECO:0000313" key="2">
    <source>
        <dbReference type="EMBL" id="QKV20226.1"/>
    </source>
</evidence>
<organism evidence="2 3">
    <name type="scientific">Oricola thermophila</name>
    <dbReference type="NCBI Taxonomy" id="2742145"/>
    <lineage>
        <taxon>Bacteria</taxon>
        <taxon>Pseudomonadati</taxon>
        <taxon>Pseudomonadota</taxon>
        <taxon>Alphaproteobacteria</taxon>
        <taxon>Hyphomicrobiales</taxon>
        <taxon>Ahrensiaceae</taxon>
        <taxon>Oricola</taxon>
    </lineage>
</organism>
<name>A0A6N1VH18_9HYPH</name>
<feature type="transmembrane region" description="Helical" evidence="1">
    <location>
        <begin position="18"/>
        <end position="35"/>
    </location>
</feature>
<reference evidence="2 3" key="1">
    <citation type="submission" date="2020-06" db="EMBL/GenBank/DDBJ databases">
        <title>Oricola thermophila sp. nov. isolated from a tidal sediments.</title>
        <authorList>
            <person name="Kwon K.K."/>
            <person name="Yang S.-H."/>
            <person name="Park M.-J."/>
        </authorList>
    </citation>
    <scope>NUCLEOTIDE SEQUENCE [LARGE SCALE GENOMIC DNA]</scope>
    <source>
        <strain evidence="2 3">MEBiC13590</strain>
    </source>
</reference>
<gene>
    <name evidence="2" type="ORF">HTY61_18105</name>
</gene>
<dbReference type="Proteomes" id="UP000509367">
    <property type="component" value="Chromosome"/>
</dbReference>
<sequence length="50" mass="5366">MEDEIENAGRPFWKRADVWSLVIALVAVVGAWAAGVDPSGLFDAAVRLVP</sequence>
<proteinExistence type="predicted"/>
<accession>A0A6N1VH18</accession>
<dbReference type="AlphaFoldDB" id="A0A6N1VH18"/>
<dbReference type="EMBL" id="CP054836">
    <property type="protein sequence ID" value="QKV20226.1"/>
    <property type="molecule type" value="Genomic_DNA"/>
</dbReference>
<keyword evidence="1" id="KW-0472">Membrane</keyword>
<keyword evidence="1" id="KW-1133">Transmembrane helix</keyword>
<dbReference type="KEGG" id="orm:HTY61_18105"/>
<evidence type="ECO:0000256" key="1">
    <source>
        <dbReference type="SAM" id="Phobius"/>
    </source>
</evidence>
<keyword evidence="3" id="KW-1185">Reference proteome</keyword>